<keyword evidence="3" id="KW-1185">Reference proteome</keyword>
<evidence type="ECO:0000313" key="2">
    <source>
        <dbReference type="EMBL" id="MCD7460105.1"/>
    </source>
</evidence>
<evidence type="ECO:0000313" key="3">
    <source>
        <dbReference type="Proteomes" id="UP000823775"/>
    </source>
</evidence>
<evidence type="ECO:0000256" key="1">
    <source>
        <dbReference type="SAM" id="MobiDB-lite"/>
    </source>
</evidence>
<feature type="compositionally biased region" description="Basic residues" evidence="1">
    <location>
        <begin position="51"/>
        <end position="68"/>
    </location>
</feature>
<reference evidence="2 3" key="1">
    <citation type="journal article" date="2021" name="BMC Genomics">
        <title>Datura genome reveals duplications of psychoactive alkaloid biosynthetic genes and high mutation rate following tissue culture.</title>
        <authorList>
            <person name="Rajewski A."/>
            <person name="Carter-House D."/>
            <person name="Stajich J."/>
            <person name="Litt A."/>
        </authorList>
    </citation>
    <scope>NUCLEOTIDE SEQUENCE [LARGE SCALE GENOMIC DNA]</scope>
    <source>
        <strain evidence="2">AR-01</strain>
    </source>
</reference>
<feature type="region of interest" description="Disordered" evidence="1">
    <location>
        <begin position="51"/>
        <end position="82"/>
    </location>
</feature>
<organism evidence="2 3">
    <name type="scientific">Datura stramonium</name>
    <name type="common">Jimsonweed</name>
    <name type="synonym">Common thornapple</name>
    <dbReference type="NCBI Taxonomy" id="4076"/>
    <lineage>
        <taxon>Eukaryota</taxon>
        <taxon>Viridiplantae</taxon>
        <taxon>Streptophyta</taxon>
        <taxon>Embryophyta</taxon>
        <taxon>Tracheophyta</taxon>
        <taxon>Spermatophyta</taxon>
        <taxon>Magnoliopsida</taxon>
        <taxon>eudicotyledons</taxon>
        <taxon>Gunneridae</taxon>
        <taxon>Pentapetalae</taxon>
        <taxon>asterids</taxon>
        <taxon>lamiids</taxon>
        <taxon>Solanales</taxon>
        <taxon>Solanaceae</taxon>
        <taxon>Solanoideae</taxon>
        <taxon>Datureae</taxon>
        <taxon>Datura</taxon>
    </lineage>
</organism>
<dbReference type="Proteomes" id="UP000823775">
    <property type="component" value="Unassembled WGS sequence"/>
</dbReference>
<accession>A0ABS8SMV8</accession>
<name>A0ABS8SMV8_DATST</name>
<feature type="non-terminal residue" evidence="2">
    <location>
        <position position="1"/>
    </location>
</feature>
<sequence>NLDCSRSYRLRRLKLALLSKSKVYIMPVAEKSPSCVFYPADIAPGSTCNWTKKKKGKRKKEKRRKGLGLRREPCSPAMSIPSDMPYPASAAWSSASAIHRSPAVKLQKTKEEWKRVGRKTLTTMKMRKYCVETGEFKTAAVNSPTQMRNLWKENDS</sequence>
<comment type="caution">
    <text evidence="2">The sequence shown here is derived from an EMBL/GenBank/DDBJ whole genome shotgun (WGS) entry which is preliminary data.</text>
</comment>
<gene>
    <name evidence="2" type="ORF">HAX54_042864</name>
</gene>
<dbReference type="EMBL" id="JACEIK010000635">
    <property type="protein sequence ID" value="MCD7460105.1"/>
    <property type="molecule type" value="Genomic_DNA"/>
</dbReference>
<proteinExistence type="predicted"/>
<protein>
    <submittedName>
        <fullName evidence="2">Uncharacterized protein</fullName>
    </submittedName>
</protein>